<comment type="caution">
    <text evidence="1">The sequence shown here is derived from an EMBL/GenBank/DDBJ whole genome shotgun (WGS) entry which is preliminary data.</text>
</comment>
<protein>
    <recommendedName>
        <fullName evidence="3">Apolipoprotein D and lipocalin family protein</fullName>
    </recommendedName>
</protein>
<name>A0ABW4K0Y1_9HYPH</name>
<dbReference type="EMBL" id="JBHUFA010000004">
    <property type="protein sequence ID" value="MFD1696623.1"/>
    <property type="molecule type" value="Genomic_DNA"/>
</dbReference>
<accession>A0ABW4K0Y1</accession>
<gene>
    <name evidence="1" type="ORF">ACFSC7_13935</name>
</gene>
<dbReference type="Proteomes" id="UP001597327">
    <property type="component" value="Unassembled WGS sequence"/>
</dbReference>
<evidence type="ECO:0000313" key="2">
    <source>
        <dbReference type="Proteomes" id="UP001597327"/>
    </source>
</evidence>
<dbReference type="RefSeq" id="WP_208998757.1">
    <property type="nucleotide sequence ID" value="NZ_JBHUFA010000004.1"/>
</dbReference>
<reference evidence="2" key="1">
    <citation type="journal article" date="2019" name="Int. J. Syst. Evol. Microbiol.">
        <title>The Global Catalogue of Microorganisms (GCM) 10K type strain sequencing project: providing services to taxonomists for standard genome sequencing and annotation.</title>
        <authorList>
            <consortium name="The Broad Institute Genomics Platform"/>
            <consortium name="The Broad Institute Genome Sequencing Center for Infectious Disease"/>
            <person name="Wu L."/>
            <person name="Ma J."/>
        </authorList>
    </citation>
    <scope>NUCLEOTIDE SEQUENCE [LARGE SCALE GENOMIC DNA]</scope>
    <source>
        <strain evidence="2">JCM 3369</strain>
    </source>
</reference>
<evidence type="ECO:0008006" key="3">
    <source>
        <dbReference type="Google" id="ProtNLM"/>
    </source>
</evidence>
<organism evidence="1 2">
    <name type="scientific">Roseibium aestuarii</name>
    <dbReference type="NCBI Taxonomy" id="2600299"/>
    <lineage>
        <taxon>Bacteria</taxon>
        <taxon>Pseudomonadati</taxon>
        <taxon>Pseudomonadota</taxon>
        <taxon>Alphaproteobacteria</taxon>
        <taxon>Hyphomicrobiales</taxon>
        <taxon>Stappiaceae</taxon>
        <taxon>Roseibium</taxon>
    </lineage>
</organism>
<proteinExistence type="predicted"/>
<sequence>MSAQSHVPQARRRLLGAGLVLAGLVGPPQASLAQQPTPQTLLSQESIGWQSDVEGMRHFSGLRCPDQVGRFYRTKVLASDGDRMAACIYSGDGGMSAILRQHLSGTGEKVARHYLENFQAAGFERVALSGPASTGISFKTRDWTSPVLCETLWYFAGQKADYTLWLSYGLPVQEAEVGPALDAFVRLLNQMG</sequence>
<keyword evidence="2" id="KW-1185">Reference proteome</keyword>
<evidence type="ECO:0000313" key="1">
    <source>
        <dbReference type="EMBL" id="MFD1696623.1"/>
    </source>
</evidence>